<dbReference type="EMBL" id="DS989872">
    <property type="protein sequence ID" value="EDX71438.1"/>
    <property type="molecule type" value="Genomic_DNA"/>
</dbReference>
<reference evidence="6 7" key="1">
    <citation type="submission" date="2008-07" db="EMBL/GenBank/DDBJ databases">
        <authorList>
            <person name="Tandeau de Marsac N."/>
            <person name="Ferriera S."/>
            <person name="Johnson J."/>
            <person name="Kravitz S."/>
            <person name="Beeson K."/>
            <person name="Sutton G."/>
            <person name="Rogers Y.-H."/>
            <person name="Friedman R."/>
            <person name="Frazier M."/>
            <person name="Venter J.C."/>
        </authorList>
    </citation>
    <scope>NUCLEOTIDE SEQUENCE [LARGE SCALE GENOMIC DNA]</scope>
    <source>
        <strain evidence="6 7">PCC 7420</strain>
    </source>
</reference>
<evidence type="ECO:0000259" key="5">
    <source>
        <dbReference type="Pfam" id="PF07176"/>
    </source>
</evidence>
<dbReference type="InterPro" id="IPR029058">
    <property type="entry name" value="AB_hydrolase_fold"/>
</dbReference>
<dbReference type="GO" id="GO:0016042">
    <property type="term" value="P:lipid catabolic process"/>
    <property type="evidence" value="ECO:0007669"/>
    <property type="project" value="UniProtKB-KW"/>
</dbReference>
<feature type="compositionally biased region" description="Polar residues" evidence="4">
    <location>
        <begin position="529"/>
        <end position="538"/>
    </location>
</feature>
<dbReference type="STRING" id="118168.MC7420_4"/>
<dbReference type="AlphaFoldDB" id="B4W2Y4"/>
<evidence type="ECO:0000256" key="2">
    <source>
        <dbReference type="ARBA" id="ARBA00022963"/>
    </source>
</evidence>
<keyword evidence="1" id="KW-0378">Hydrolase</keyword>
<feature type="domain" description="DUF1400" evidence="5">
    <location>
        <begin position="18"/>
        <end position="144"/>
    </location>
</feature>
<name>B4W2Y4_9CYAN</name>
<evidence type="ECO:0000313" key="6">
    <source>
        <dbReference type="EMBL" id="EDX71438.1"/>
    </source>
</evidence>
<dbReference type="Pfam" id="PF07176">
    <property type="entry name" value="DUF1400"/>
    <property type="match status" value="1"/>
</dbReference>
<dbReference type="InterPro" id="IPR010802">
    <property type="entry name" value="DUF1400"/>
</dbReference>
<dbReference type="Pfam" id="PF03403">
    <property type="entry name" value="PAF-AH_p_II"/>
    <property type="match status" value="1"/>
</dbReference>
<sequence>MNLGLSVAPVVMATPVQSATKIYIPYGPLEFSLSIETLEIYATEGKIEPELAFYANYVEPQQLEKLRQVLVTPIDVSPVAIAQFLYSPQGEAILERLGEVIQTKAGQEGFYAIRAALIKAAAKPEGLTLLNVLREFPTYGIRINSARSFEIIEELSRLSRQTQQAIAGVNQEAMAEVQAQIESLFPQMPPDFSELPDLREPGPIAYSQQTLTLNDPSRGRRFPVDLYLPSSISAGEGLTPLIVISHGLGSDRMTFEYLAEHLASYGFAVALPEHPGSNAEQLQALSRGLASEVTPPSEFIDRPLDITFLLDQLEQSYAGQLDLNNVGVLGQSFGGYTVLALAGAELNFERLQQVCDQSEDSLNVSLLLQCRALELPMADYDFRDPRIQAAIAINPVGSAIFGKSEFAQIQIPLMLISGSNDTVAPALPEQIQPFTWLTTPNKYLVLQNEGTHFSNLGVSTTAVELPPEVMGPDPAIGRVYTQALSVAFFEVYIAGQPEYQRYLNAAYAQFLSQDAMPLSLVESLTLNQLSEQTDEPQNSSPPPQAPFLIPLP</sequence>
<evidence type="ECO:0000256" key="3">
    <source>
        <dbReference type="ARBA" id="ARBA00023098"/>
    </source>
</evidence>
<dbReference type="Gene3D" id="3.40.50.1820">
    <property type="entry name" value="alpha/beta hydrolase"/>
    <property type="match status" value="1"/>
</dbReference>
<feature type="compositionally biased region" description="Pro residues" evidence="4">
    <location>
        <begin position="539"/>
        <end position="552"/>
    </location>
</feature>
<keyword evidence="3" id="KW-0443">Lipid metabolism</keyword>
<evidence type="ECO:0000313" key="7">
    <source>
        <dbReference type="Proteomes" id="UP000003835"/>
    </source>
</evidence>
<gene>
    <name evidence="6" type="ORF">MC7420_4</name>
</gene>
<keyword evidence="2" id="KW-0442">Lipid degradation</keyword>
<dbReference type="SUPFAM" id="SSF53474">
    <property type="entry name" value="alpha/beta-Hydrolases"/>
    <property type="match status" value="1"/>
</dbReference>
<dbReference type="ESTHER" id="9cyan-b4w2y4">
    <property type="family name" value="Duf_1400"/>
</dbReference>
<dbReference type="eggNOG" id="COG4188">
    <property type="taxonomic scope" value="Bacteria"/>
</dbReference>
<dbReference type="HOGENOM" id="CLU_029435_0_0_3"/>
<proteinExistence type="predicted"/>
<evidence type="ECO:0000256" key="4">
    <source>
        <dbReference type="SAM" id="MobiDB-lite"/>
    </source>
</evidence>
<accession>B4W2Y4</accession>
<protein>
    <recommendedName>
        <fullName evidence="5">DUF1400 domain-containing protein</fullName>
    </recommendedName>
</protein>
<dbReference type="Proteomes" id="UP000003835">
    <property type="component" value="Unassembled WGS sequence"/>
</dbReference>
<keyword evidence="7" id="KW-1185">Reference proteome</keyword>
<dbReference type="PANTHER" id="PTHR10272:SF13">
    <property type="entry name" value="POLY(ETHYLENE TEREPHTHALATE) HYDROLASE"/>
    <property type="match status" value="1"/>
</dbReference>
<dbReference type="GO" id="GO:0003847">
    <property type="term" value="F:1-alkyl-2-acetylglycerophosphocholine esterase activity"/>
    <property type="evidence" value="ECO:0007669"/>
    <property type="project" value="TreeGrafter"/>
</dbReference>
<evidence type="ECO:0000256" key="1">
    <source>
        <dbReference type="ARBA" id="ARBA00022801"/>
    </source>
</evidence>
<dbReference type="PANTHER" id="PTHR10272">
    <property type="entry name" value="PLATELET-ACTIVATING FACTOR ACETYLHYDROLASE"/>
    <property type="match status" value="1"/>
</dbReference>
<organism evidence="6 7">
    <name type="scientific">Coleofasciculus chthonoplastes PCC 7420</name>
    <dbReference type="NCBI Taxonomy" id="118168"/>
    <lineage>
        <taxon>Bacteria</taxon>
        <taxon>Bacillati</taxon>
        <taxon>Cyanobacteriota</taxon>
        <taxon>Cyanophyceae</taxon>
        <taxon>Coleofasciculales</taxon>
        <taxon>Coleofasciculaceae</taxon>
        <taxon>Coleofasciculus</taxon>
    </lineage>
</organism>
<feature type="region of interest" description="Disordered" evidence="4">
    <location>
        <begin position="529"/>
        <end position="552"/>
    </location>
</feature>